<evidence type="ECO:0000256" key="2">
    <source>
        <dbReference type="ARBA" id="ARBA00022692"/>
    </source>
</evidence>
<comment type="similarity">
    <text evidence="1 10">Belongs to the SHE9 family.</text>
</comment>
<feature type="compositionally biased region" description="Basic and acidic residues" evidence="11">
    <location>
        <begin position="367"/>
        <end position="390"/>
    </location>
</feature>
<keyword evidence="5 10" id="KW-1133">Transmembrane helix</keyword>
<feature type="compositionally biased region" description="Basic and acidic residues" evidence="11">
    <location>
        <begin position="38"/>
        <end position="56"/>
    </location>
</feature>
<evidence type="ECO:0000256" key="10">
    <source>
        <dbReference type="RuleBase" id="RU364128"/>
    </source>
</evidence>
<keyword evidence="7 10" id="KW-0496">Mitochondrion</keyword>
<keyword evidence="2 10" id="KW-0812">Transmembrane</keyword>
<dbReference type="GO" id="GO:0007007">
    <property type="term" value="P:inner mitochondrial membrane organization"/>
    <property type="evidence" value="ECO:0007669"/>
    <property type="project" value="TreeGrafter"/>
</dbReference>
<dbReference type="PANTHER" id="PTHR31961:SF3">
    <property type="entry name" value="SENSITIVE TO HIGH EXPRESSION PROTEIN 9, MITOCHONDRIAL"/>
    <property type="match status" value="1"/>
</dbReference>
<evidence type="ECO:0000256" key="5">
    <source>
        <dbReference type="ARBA" id="ARBA00022989"/>
    </source>
</evidence>
<evidence type="ECO:0000256" key="6">
    <source>
        <dbReference type="ARBA" id="ARBA00023054"/>
    </source>
</evidence>
<dbReference type="EMBL" id="PGCI01000266">
    <property type="protein sequence ID" value="PLW31552.1"/>
    <property type="molecule type" value="Genomic_DNA"/>
</dbReference>
<evidence type="ECO:0000256" key="1">
    <source>
        <dbReference type="ARBA" id="ARBA00007472"/>
    </source>
</evidence>
<comment type="subunit">
    <text evidence="10">Homooligomer.</text>
</comment>
<comment type="subcellular location">
    <subcellularLocation>
        <location evidence="10">Mitochondrion inner membrane</location>
        <topology evidence="10">Multi-pass membrane protein</topology>
    </subcellularLocation>
</comment>
<dbReference type="InterPro" id="IPR008839">
    <property type="entry name" value="MDM33_fungi"/>
</dbReference>
<evidence type="ECO:0000256" key="3">
    <source>
        <dbReference type="ARBA" id="ARBA00022792"/>
    </source>
</evidence>
<feature type="compositionally biased region" description="Low complexity" evidence="11">
    <location>
        <begin position="61"/>
        <end position="70"/>
    </location>
</feature>
<dbReference type="Proteomes" id="UP000235392">
    <property type="component" value="Unassembled WGS sequence"/>
</dbReference>
<evidence type="ECO:0000256" key="9">
    <source>
        <dbReference type="ARBA" id="ARBA00024807"/>
    </source>
</evidence>
<reference evidence="12 13" key="1">
    <citation type="submission" date="2017-11" db="EMBL/GenBank/DDBJ databases">
        <title>De novo assembly and phasing of dikaryotic genomes from two isolates of Puccinia coronata f. sp. avenae, the causal agent of oat crown rust.</title>
        <authorList>
            <person name="Miller M.E."/>
            <person name="Zhang Y."/>
            <person name="Omidvar V."/>
            <person name="Sperschneider J."/>
            <person name="Schwessinger B."/>
            <person name="Raley C."/>
            <person name="Palmer J.M."/>
            <person name="Garnica D."/>
            <person name="Upadhyaya N."/>
            <person name="Rathjen J."/>
            <person name="Taylor J.M."/>
            <person name="Park R.F."/>
            <person name="Dodds P.N."/>
            <person name="Hirsch C.D."/>
            <person name="Kianian S.F."/>
            <person name="Figueroa M."/>
        </authorList>
    </citation>
    <scope>NUCLEOTIDE SEQUENCE [LARGE SCALE GENOMIC DNA]</scope>
    <source>
        <strain evidence="12">12SD80</strain>
    </source>
</reference>
<sequence>MLVSQLLLLNKKLKPTIIRRLDQLSHIRRTTTTTRSTEPQEKEKEKEKEEKQEQKQETTPLSLSLSSSSSAGSPDQNQAKLLSHHLSSSTATYLKPLERQLKAIQTNLSGQFADLPTKLSQLTGYGEIDQLKALVSKAEADLRASRDHAAHAKIKFNLAAQRRAESIKEVNDLLARKASWSDQDLARFTTLVRTDHSNEQAESEAKKSLQDSEAQVDHQFTSMMQAILTRYHEEQVWSDKIRALSTTFSLSITLINVLVFLAAIVLVEPYKRSKVVSEVEERIVKRDMNNADVLDRALNAVVDRLSSTEKQLSDLVLSLQVPVALPSPSSTVDVQDQIDIRSVPGPSPELNQVEQFISDPIARSRLHMPDSEMERSTPEAMDDPRTERRPQQNSPLNPSPSWYAKFHQAKEDWLESHEYSDTDPNSLKVIGLGTLVGVILLGSYHLLSK</sequence>
<organism evidence="12 13">
    <name type="scientific">Puccinia coronata f. sp. avenae</name>
    <dbReference type="NCBI Taxonomy" id="200324"/>
    <lineage>
        <taxon>Eukaryota</taxon>
        <taxon>Fungi</taxon>
        <taxon>Dikarya</taxon>
        <taxon>Basidiomycota</taxon>
        <taxon>Pucciniomycotina</taxon>
        <taxon>Pucciniomycetes</taxon>
        <taxon>Pucciniales</taxon>
        <taxon>Pucciniaceae</taxon>
        <taxon>Puccinia</taxon>
    </lineage>
</organism>
<dbReference type="GO" id="GO:0005743">
    <property type="term" value="C:mitochondrial inner membrane"/>
    <property type="evidence" value="ECO:0007669"/>
    <property type="project" value="UniProtKB-SubCell"/>
</dbReference>
<feature type="transmembrane region" description="Helical" evidence="10">
    <location>
        <begin position="429"/>
        <end position="447"/>
    </location>
</feature>
<name>A0A2N5U1F8_9BASI</name>
<accession>A0A2N5U1F8</accession>
<dbReference type="AlphaFoldDB" id="A0A2N5U1F8"/>
<feature type="transmembrane region" description="Helical" evidence="10">
    <location>
        <begin position="248"/>
        <end position="267"/>
    </location>
</feature>
<gene>
    <name evidence="12" type="ORF">PCASD_19114</name>
</gene>
<evidence type="ECO:0000313" key="12">
    <source>
        <dbReference type="EMBL" id="PLW31552.1"/>
    </source>
</evidence>
<evidence type="ECO:0000313" key="13">
    <source>
        <dbReference type="Proteomes" id="UP000235392"/>
    </source>
</evidence>
<comment type="caution">
    <text evidence="12">The sequence shown here is derived from an EMBL/GenBank/DDBJ whole genome shotgun (WGS) entry which is preliminary data.</text>
</comment>
<proteinExistence type="inferred from homology"/>
<keyword evidence="8 10" id="KW-0472">Membrane</keyword>
<evidence type="ECO:0000256" key="8">
    <source>
        <dbReference type="ARBA" id="ARBA00023136"/>
    </source>
</evidence>
<feature type="region of interest" description="Disordered" evidence="11">
    <location>
        <begin position="29"/>
        <end position="78"/>
    </location>
</feature>
<feature type="compositionally biased region" description="Low complexity" evidence="11">
    <location>
        <begin position="391"/>
        <end position="401"/>
    </location>
</feature>
<keyword evidence="4 10" id="KW-0809">Transit peptide</keyword>
<evidence type="ECO:0000256" key="4">
    <source>
        <dbReference type="ARBA" id="ARBA00022946"/>
    </source>
</evidence>
<comment type="function">
    <text evidence="9">Required for the maintenance of the structure of the mitochondrial inner membrane. Involved in mitochondrial morphology. Causes growth arrest when highly overexpressed.</text>
</comment>
<keyword evidence="6" id="KW-0175">Coiled coil</keyword>
<evidence type="ECO:0000256" key="11">
    <source>
        <dbReference type="SAM" id="MobiDB-lite"/>
    </source>
</evidence>
<dbReference type="PANTHER" id="PTHR31961">
    <property type="entry name" value="SENSITIVE TO HIGH EXPRESSION PROTEIN 9, MITOCHONDRIAL"/>
    <property type="match status" value="1"/>
</dbReference>
<evidence type="ECO:0000256" key="7">
    <source>
        <dbReference type="ARBA" id="ARBA00023128"/>
    </source>
</evidence>
<protein>
    <recommendedName>
        <fullName evidence="10">Sensitive to high expression protein 9, mitochondrial</fullName>
    </recommendedName>
</protein>
<dbReference type="Pfam" id="PF05546">
    <property type="entry name" value="She9_MDM33"/>
    <property type="match status" value="1"/>
</dbReference>
<feature type="region of interest" description="Disordered" evidence="11">
    <location>
        <begin position="364"/>
        <end position="402"/>
    </location>
</feature>
<keyword evidence="3 10" id="KW-0999">Mitochondrion inner membrane</keyword>